<feature type="signal peptide" evidence="1">
    <location>
        <begin position="1"/>
        <end position="21"/>
    </location>
</feature>
<evidence type="ECO:0000313" key="2">
    <source>
        <dbReference type="EnsemblMetazoa" id="AFUN014942-PA"/>
    </source>
</evidence>
<evidence type="ECO:0000256" key="1">
    <source>
        <dbReference type="SAM" id="SignalP"/>
    </source>
</evidence>
<dbReference type="VEuPathDB" id="VectorBase:AFUN2_009437"/>
<dbReference type="AlphaFoldDB" id="A0A182S3E6"/>
<dbReference type="EnsemblMetazoa" id="AFUN014942-RA">
    <property type="protein sequence ID" value="AFUN014942-PA"/>
    <property type="gene ID" value="AFUN014942"/>
</dbReference>
<accession>A0A182S3E6</accession>
<protein>
    <submittedName>
        <fullName evidence="2">Uncharacterized protein</fullName>
    </submittedName>
</protein>
<proteinExistence type="predicted"/>
<dbReference type="VEuPathDB" id="VectorBase:AFUN014942"/>
<feature type="chain" id="PRO_5021460287" evidence="1">
    <location>
        <begin position="22"/>
        <end position="136"/>
    </location>
</feature>
<keyword evidence="1" id="KW-0732">Signal</keyword>
<organism evidence="2">
    <name type="scientific">Anopheles funestus</name>
    <name type="common">African malaria mosquito</name>
    <dbReference type="NCBI Taxonomy" id="62324"/>
    <lineage>
        <taxon>Eukaryota</taxon>
        <taxon>Metazoa</taxon>
        <taxon>Ecdysozoa</taxon>
        <taxon>Arthropoda</taxon>
        <taxon>Hexapoda</taxon>
        <taxon>Insecta</taxon>
        <taxon>Pterygota</taxon>
        <taxon>Neoptera</taxon>
        <taxon>Endopterygota</taxon>
        <taxon>Diptera</taxon>
        <taxon>Nematocera</taxon>
        <taxon>Culicoidea</taxon>
        <taxon>Culicidae</taxon>
        <taxon>Anophelinae</taxon>
        <taxon>Anopheles</taxon>
    </lineage>
</organism>
<reference evidence="2" key="1">
    <citation type="submission" date="2020-05" db="UniProtKB">
        <authorList>
            <consortium name="EnsemblMetazoa"/>
        </authorList>
    </citation>
    <scope>IDENTIFICATION</scope>
    <source>
        <strain evidence="2">FUMOZ</strain>
    </source>
</reference>
<name>A0A182S3E6_ANOFN</name>
<sequence length="136" mass="15462">MKSLALLCTLVLFAIAKDAFAVDPIGKLRSTERLLDNLDILQGDSNVDPLAPVSQHSELFDIAKRLAQKHEYSIEGRDSRGGNNQGHELNNLDRLEHYTKQFLDLAIDISYSSVYLLSNYTRFVHNANHKYIIIFE</sequence>